<dbReference type="SUPFAM" id="SSF63829">
    <property type="entry name" value="Calcium-dependent phosphotriesterase"/>
    <property type="match status" value="1"/>
</dbReference>
<dbReference type="PANTHER" id="PTHR47064">
    <property type="entry name" value="PUTATIVE (AFU_ORTHOLOGUE AFUA_1G08990)-RELATED"/>
    <property type="match status" value="1"/>
</dbReference>
<gene>
    <name evidence="2" type="ORF">ACHE_10676A</name>
</gene>
<dbReference type="Gene3D" id="2.120.10.30">
    <property type="entry name" value="TolB, C-terminal domain"/>
    <property type="match status" value="1"/>
</dbReference>
<keyword evidence="3" id="KW-1185">Reference proteome</keyword>
<reference evidence="2" key="1">
    <citation type="submission" date="2021-01" db="EMBL/GenBank/DDBJ databases">
        <authorList>
            <consortium name="Aspergillus chevalieri M1 genome sequencing consortium"/>
            <person name="Kazuki M."/>
            <person name="Futagami T."/>
        </authorList>
    </citation>
    <scope>NUCLEOTIDE SEQUENCE</scope>
    <source>
        <strain evidence="2">M1</strain>
    </source>
</reference>
<dbReference type="GeneID" id="66977633"/>
<sequence>MESFLVHDDRFKAILGPSPTLELLLENKEYAFAHEAGVYIPRDNTLFITSNHIHTTTGDRTVQISKVLLTKDHHGVVRASHRELPSHAIPMGNGGVNYKDGILFCAQGSLKVPSGLYYMSSKHPHEVEPVITNFYGREFNSVNDVVVHTDGTIWFTDPIYGYEHGYRPVPSLPGQVYRFDPVSGAIRCLADGFIKPNGICFSPDEKTVYVTDTARFRAIGAVDETLPSSMYVLFHFGTDSRMMLTGSDSYAFDVAYYHGEPFLTSRRLFAMAPVGIPDGIKCDLEGNVYSGCGDGVTVWSPGGVLLGRILVEGGAANFCFGREGEMFILNEHRLWRAQLNSRGALLGI</sequence>
<evidence type="ECO:0000313" key="3">
    <source>
        <dbReference type="Proteomes" id="UP000637239"/>
    </source>
</evidence>
<dbReference type="Proteomes" id="UP000637239">
    <property type="component" value="Chromosome 1"/>
</dbReference>
<dbReference type="PANTHER" id="PTHR47064:SF2">
    <property type="entry name" value="SMP-30_GLUCONOLACTONASE_LRE-LIKE REGION DOMAIN-CONTAINING PROTEIN-RELATED"/>
    <property type="match status" value="1"/>
</dbReference>
<proteinExistence type="predicted"/>
<dbReference type="InterPro" id="IPR052988">
    <property type="entry name" value="Oryzine_lactonohydrolase"/>
</dbReference>
<reference evidence="2" key="2">
    <citation type="submission" date="2021-02" db="EMBL/GenBank/DDBJ databases">
        <title>Aspergillus chevalieri M1 genome sequence.</title>
        <authorList>
            <person name="Kadooka C."/>
            <person name="Mori K."/>
            <person name="Futagami T."/>
        </authorList>
    </citation>
    <scope>NUCLEOTIDE SEQUENCE</scope>
    <source>
        <strain evidence="2">M1</strain>
    </source>
</reference>
<dbReference type="Pfam" id="PF08450">
    <property type="entry name" value="SGL"/>
    <property type="match status" value="1"/>
</dbReference>
<organism evidence="2 3">
    <name type="scientific">Aspergillus chevalieri</name>
    <name type="common">Eurotium chevalieri</name>
    <dbReference type="NCBI Taxonomy" id="182096"/>
    <lineage>
        <taxon>Eukaryota</taxon>
        <taxon>Fungi</taxon>
        <taxon>Dikarya</taxon>
        <taxon>Ascomycota</taxon>
        <taxon>Pezizomycotina</taxon>
        <taxon>Eurotiomycetes</taxon>
        <taxon>Eurotiomycetidae</taxon>
        <taxon>Eurotiales</taxon>
        <taxon>Aspergillaceae</taxon>
        <taxon>Aspergillus</taxon>
        <taxon>Aspergillus subgen. Aspergillus</taxon>
    </lineage>
</organism>
<protein>
    <recommendedName>
        <fullName evidence="1">SMP-30/Gluconolactonase/LRE-like region domain-containing protein</fullName>
    </recommendedName>
</protein>
<evidence type="ECO:0000259" key="1">
    <source>
        <dbReference type="Pfam" id="PF08450"/>
    </source>
</evidence>
<name>A0A7R7VGC4_ASPCH</name>
<dbReference type="InterPro" id="IPR011042">
    <property type="entry name" value="6-blade_b-propeller_TolB-like"/>
</dbReference>
<dbReference type="InterPro" id="IPR013658">
    <property type="entry name" value="SGL"/>
</dbReference>
<accession>A0A7R7VGC4</accession>
<dbReference type="KEGG" id="ache:ACHE_10676A"/>
<dbReference type="AlphaFoldDB" id="A0A7R7VGC4"/>
<feature type="domain" description="SMP-30/Gluconolactonase/LRE-like region" evidence="1">
    <location>
        <begin position="95"/>
        <end position="217"/>
    </location>
</feature>
<evidence type="ECO:0000313" key="2">
    <source>
        <dbReference type="EMBL" id="BCR83274.1"/>
    </source>
</evidence>
<dbReference type="EMBL" id="AP024416">
    <property type="protein sequence ID" value="BCR83274.1"/>
    <property type="molecule type" value="Genomic_DNA"/>
</dbReference>
<dbReference type="RefSeq" id="XP_043131796.1">
    <property type="nucleotide sequence ID" value="XM_043281919.1"/>
</dbReference>